<dbReference type="AlphaFoldDB" id="A0A8B8WCA7"/>
<accession>A0A8B8WCA7</accession>
<evidence type="ECO:0000256" key="8">
    <source>
        <dbReference type="SAM" id="MobiDB-lite"/>
    </source>
</evidence>
<dbReference type="GO" id="GO:0048019">
    <property type="term" value="F:receptor antagonist activity"/>
    <property type="evidence" value="ECO:0007669"/>
    <property type="project" value="TreeGrafter"/>
</dbReference>
<dbReference type="GeneID" id="118887950"/>
<dbReference type="GO" id="GO:0016055">
    <property type="term" value="P:Wnt signaling pathway"/>
    <property type="evidence" value="ECO:0007669"/>
    <property type="project" value="UniProtKB-KW"/>
</dbReference>
<dbReference type="GO" id="GO:0039706">
    <property type="term" value="F:co-receptor binding"/>
    <property type="evidence" value="ECO:0007669"/>
    <property type="project" value="TreeGrafter"/>
</dbReference>
<dbReference type="OrthoDB" id="4321958at2759"/>
<dbReference type="CTD" id="27121"/>
<evidence type="ECO:0000256" key="1">
    <source>
        <dbReference type="ARBA" id="ARBA00004613"/>
    </source>
</evidence>
<feature type="region of interest" description="Disordered" evidence="8">
    <location>
        <begin position="150"/>
        <end position="189"/>
    </location>
</feature>
<keyword evidence="6" id="KW-0732">Signal</keyword>
<keyword evidence="7" id="KW-1015">Disulfide bond</keyword>
<sequence>MRICFSFRKSNSRRLARVPILAKAPSWVQSSPASRRTQGGLRRSRMVVVVLLRLGWLCAPLGALVLDVNNIKSSADAQGARKGSQCMSDKDCNTRKFCLKPQDEKPSCATCRGLRRRCQRAAVCCPGTLCVHDVCTAMEDATLVLERQIDDQDDTDTQGTTEHPIQENKPKRKPNIKKSQGSKGQEGESCLRTFDCGPGLCCARHFWTKICKPVPLEGQVCSRRGHKDTAQAPEIFQHCDCGPGLSCRSQATGNQQHSRLRVCQKI</sequence>
<keyword evidence="5" id="KW-0879">Wnt signaling pathway</keyword>
<evidence type="ECO:0000256" key="7">
    <source>
        <dbReference type="ARBA" id="ARBA00023157"/>
    </source>
</evidence>
<evidence type="ECO:0000313" key="12">
    <source>
        <dbReference type="Proteomes" id="UP000694857"/>
    </source>
</evidence>
<feature type="domain" description="Dickkopf-related protein 1/2/4 C-terminal subdomain 1" evidence="11">
    <location>
        <begin position="186"/>
        <end position="215"/>
    </location>
</feature>
<protein>
    <submittedName>
        <fullName evidence="13">Dickkopf-related protein 4</fullName>
    </submittedName>
</protein>
<dbReference type="InterPro" id="IPR048500">
    <property type="entry name" value="DIKK1/2/4_C-subdom1"/>
</dbReference>
<dbReference type="InterPro" id="IPR047299">
    <property type="entry name" value="Dkk4_Cys2"/>
</dbReference>
<dbReference type="Pfam" id="PF21481">
    <property type="entry name" value="DIKK1-2-4_C-subdom1"/>
    <property type="match status" value="1"/>
</dbReference>
<keyword evidence="12" id="KW-1185">Reference proteome</keyword>
<dbReference type="InterPro" id="IPR006796">
    <property type="entry name" value="Dickkopf_N"/>
</dbReference>
<dbReference type="Proteomes" id="UP000694857">
    <property type="component" value="Chromosome 21"/>
</dbReference>
<proteinExistence type="inferred from homology"/>
<dbReference type="FunFam" id="2.10.80.10:FF:000001">
    <property type="entry name" value="Dickkopf WNT-signaling pathway inhibitor 2"/>
    <property type="match status" value="1"/>
</dbReference>
<dbReference type="InterPro" id="IPR039863">
    <property type="entry name" value="DKK1-4"/>
</dbReference>
<comment type="subcellular location">
    <subcellularLocation>
        <location evidence="1">Secreted</location>
    </subcellularLocation>
</comment>
<evidence type="ECO:0000256" key="2">
    <source>
        <dbReference type="ARBA" id="ARBA00010842"/>
    </source>
</evidence>
<dbReference type="Gene3D" id="2.10.80.10">
    <property type="entry name" value="Lipase, subunit A"/>
    <property type="match status" value="1"/>
</dbReference>
<evidence type="ECO:0000313" key="13">
    <source>
        <dbReference type="RefSeq" id="XP_036694776.1"/>
    </source>
</evidence>
<evidence type="ECO:0000259" key="11">
    <source>
        <dbReference type="Pfam" id="PF21481"/>
    </source>
</evidence>
<comment type="similarity">
    <text evidence="2">Belongs to the dickkopf family.</text>
</comment>
<feature type="domain" description="Dickkopf N-terminal cysteine-rich" evidence="9">
    <location>
        <begin position="85"/>
        <end position="136"/>
    </location>
</feature>
<dbReference type="CDD" id="cd23275">
    <property type="entry name" value="Dkk4_Cys2"/>
    <property type="match status" value="1"/>
</dbReference>
<organism evidence="12 13">
    <name type="scientific">Balaenoptera musculus</name>
    <name type="common">Blue whale</name>
    <dbReference type="NCBI Taxonomy" id="9771"/>
    <lineage>
        <taxon>Eukaryota</taxon>
        <taxon>Metazoa</taxon>
        <taxon>Chordata</taxon>
        <taxon>Craniata</taxon>
        <taxon>Vertebrata</taxon>
        <taxon>Euteleostomi</taxon>
        <taxon>Mammalia</taxon>
        <taxon>Eutheria</taxon>
        <taxon>Laurasiatheria</taxon>
        <taxon>Artiodactyla</taxon>
        <taxon>Whippomorpha</taxon>
        <taxon>Cetacea</taxon>
        <taxon>Mysticeti</taxon>
        <taxon>Balaenopteridae</taxon>
        <taxon>Balaenoptera</taxon>
    </lineage>
</organism>
<dbReference type="Pfam" id="PF21479">
    <property type="entry name" value="DIKK1-2-4_C-subdom2"/>
    <property type="match status" value="1"/>
</dbReference>
<evidence type="ECO:0000259" key="9">
    <source>
        <dbReference type="Pfam" id="PF04706"/>
    </source>
</evidence>
<dbReference type="GO" id="GO:0090090">
    <property type="term" value="P:negative regulation of canonical Wnt signaling pathway"/>
    <property type="evidence" value="ECO:0007669"/>
    <property type="project" value="TreeGrafter"/>
</dbReference>
<dbReference type="RefSeq" id="XP_036694776.1">
    <property type="nucleotide sequence ID" value="XM_036838881.1"/>
</dbReference>
<evidence type="ECO:0000256" key="4">
    <source>
        <dbReference type="ARBA" id="ARBA00022525"/>
    </source>
</evidence>
<dbReference type="CDD" id="cd23013">
    <property type="entry name" value="Dkk4_Cys1"/>
    <property type="match status" value="1"/>
</dbReference>
<dbReference type="InterPro" id="IPR048499">
    <property type="entry name" value="DIKK1/2/4_C-subdom2"/>
</dbReference>
<keyword evidence="4" id="KW-0964">Secreted</keyword>
<dbReference type="GO" id="GO:0005615">
    <property type="term" value="C:extracellular space"/>
    <property type="evidence" value="ECO:0007669"/>
    <property type="project" value="TreeGrafter"/>
</dbReference>
<dbReference type="PANTHER" id="PTHR12113">
    <property type="entry name" value="DICKKOPF3-LIKE 3"/>
    <property type="match status" value="1"/>
</dbReference>
<dbReference type="Pfam" id="PF04706">
    <property type="entry name" value="Dickkopf_N"/>
    <property type="match status" value="1"/>
</dbReference>
<gene>
    <name evidence="13" type="primary">DKK4</name>
</gene>
<dbReference type="PANTHER" id="PTHR12113:SF10">
    <property type="entry name" value="DICKKOPF-RELATED PROTEIN 4"/>
    <property type="match status" value="1"/>
</dbReference>
<feature type="domain" description="Dickkopf-related protein 1/2/4 C-terminal subdomain 2" evidence="10">
    <location>
        <begin position="218"/>
        <end position="265"/>
    </location>
</feature>
<name>A0A8B8WCA7_BALMU</name>
<evidence type="ECO:0000256" key="6">
    <source>
        <dbReference type="ARBA" id="ARBA00022729"/>
    </source>
</evidence>
<evidence type="ECO:0000256" key="5">
    <source>
        <dbReference type="ARBA" id="ARBA00022687"/>
    </source>
</evidence>
<evidence type="ECO:0000256" key="3">
    <source>
        <dbReference type="ARBA" id="ARBA00022473"/>
    </source>
</evidence>
<reference evidence="13" key="1">
    <citation type="submission" date="2025-08" db="UniProtKB">
        <authorList>
            <consortium name="RefSeq"/>
        </authorList>
    </citation>
    <scope>IDENTIFICATION</scope>
    <source>
        <tissue evidence="13">Epidermis and Blubber</tissue>
    </source>
</reference>
<evidence type="ECO:0000259" key="10">
    <source>
        <dbReference type="Pfam" id="PF21479"/>
    </source>
</evidence>
<keyword evidence="3" id="KW-0217">Developmental protein</keyword>
<dbReference type="KEGG" id="bmus:118887950"/>